<name>A0A813GSX0_POLGL</name>
<proteinExistence type="predicted"/>
<feature type="compositionally biased region" description="Basic and acidic residues" evidence="1">
    <location>
        <begin position="1035"/>
        <end position="1049"/>
    </location>
</feature>
<feature type="region of interest" description="Disordered" evidence="1">
    <location>
        <begin position="1073"/>
        <end position="1100"/>
    </location>
</feature>
<evidence type="ECO:0000313" key="2">
    <source>
        <dbReference type="EMBL" id="CAE8628556.1"/>
    </source>
</evidence>
<feature type="compositionally biased region" description="Basic and acidic residues" evidence="1">
    <location>
        <begin position="1018"/>
        <end position="1028"/>
    </location>
</feature>
<feature type="compositionally biased region" description="Acidic residues" evidence="1">
    <location>
        <begin position="643"/>
        <end position="656"/>
    </location>
</feature>
<feature type="compositionally biased region" description="Low complexity" evidence="1">
    <location>
        <begin position="928"/>
        <end position="938"/>
    </location>
</feature>
<dbReference type="AlphaFoldDB" id="A0A813GSX0"/>
<accession>A0A813GSX0</accession>
<feature type="region of interest" description="Disordered" evidence="1">
    <location>
        <begin position="1141"/>
        <end position="1211"/>
    </location>
</feature>
<dbReference type="Proteomes" id="UP000654075">
    <property type="component" value="Unassembled WGS sequence"/>
</dbReference>
<evidence type="ECO:0000313" key="3">
    <source>
        <dbReference type="Proteomes" id="UP000654075"/>
    </source>
</evidence>
<feature type="compositionally biased region" description="Basic residues" evidence="1">
    <location>
        <begin position="663"/>
        <end position="677"/>
    </location>
</feature>
<sequence>MASSEGQVMQLTFSQKCHKSIEALLWGHSEPKVLFFWSAYRPVLVAGVSLAAISGVDAFTIAVLALLFLAALHCFLRYAQEPSQPPPGGPSHFEPLLESWRSLRSGRCKAAPTVAAERTLACSAHEQNSLQFEDVGVAQPMAQVARAWLHMARASRRPVHPPMKQGDTKHLGSSSDIGGSLTESDSAACTPWDLTDSDVGGIPQRTAAARRIEVVLERRLDEPWGFVWSTGTARARHRLVLDGVLTNSAAGCWNARQRELGLRALERGDLLVDANGARGSQPIQRELSAADFIKAGFLRPFAALPPPRPCLQASPVYECRVKNSFIEVSCVGGAESHDDRHAMSDPGPFVTWPASLAFGPVAERNKVAGNVKQQILPTGGVSGTGSSNGFSEDDVSACYLTEAETVSDLIGARAVISGLVRSPEFNGHSCLIEAYDAEVKRYVVRVYLGDEGGPVTAKLRLENLSISPPAFSPVSMMNYILPHMQGHALNFWQTQQAPPSFFEWLQATKGFANNFQFMPGQVGTPCTEVVPLEPATSSACLEVLAQVSQPPGLGLGPVGEMEPFAGGVQASAVSPGLPEPGLRNPNPNPTGSGFTDSEGIVPRNSSVSLAPPVKHSDLAASAELQVPCGSVPSDELQCLEPGASEEEVEQEEDGEEGAGVQPGRRKRRRGKRKRGRGHQGEEELELAEDKALHVLETEELLEDVNKGLVDSERAEEAKETELHAAETAVQEDVQRCTTCGPGYVSDNVITDSFKTLVQTSQLVDPLSADEEQAHQICSGANDEEKEDEGRLSDPEKCEDLTEIRWQGELEDPPGQKQLFIPHEQDGHQAVEEERDDRGAQELLPDKGTSHELALEDEQGSSLPHETKTSSEDYLAASEVHPQAPEFAGSYDETAPDDAEVTSSSSCLPASPPWRPSLQGDAAELGNYSSSLEEGSAAEEITRQGATEMTRGASSEITNESARLQPQGEEPALRNLTNERVQEEIVSMPVKNRCLLQGQAGKANAEENIQPTGTAYSLRSDEHADKGEDANTSNKACEERRRRHCDERKVSVRRSTGPEAATNLWQRAIGQVKEEAAVSASSGRGAVPETSSSQTTSASAEYRQDAVTLMAPSTLSTSSLAWRPRLSRAGVSVAVCDPSGEEYLQTSEKEINAESERGNGSGLLQHGKSDQFTDPQKPVGPSKSMQARGGQADGQHASGSAEPAELLPKSISGAVWRPTLRRL</sequence>
<evidence type="ECO:0000256" key="1">
    <source>
        <dbReference type="SAM" id="MobiDB-lite"/>
    </source>
</evidence>
<feature type="region of interest" description="Disordered" evidence="1">
    <location>
        <begin position="999"/>
        <end position="1058"/>
    </location>
</feature>
<organism evidence="2 3">
    <name type="scientific">Polarella glacialis</name>
    <name type="common">Dinoflagellate</name>
    <dbReference type="NCBI Taxonomy" id="89957"/>
    <lineage>
        <taxon>Eukaryota</taxon>
        <taxon>Sar</taxon>
        <taxon>Alveolata</taxon>
        <taxon>Dinophyceae</taxon>
        <taxon>Suessiales</taxon>
        <taxon>Suessiaceae</taxon>
        <taxon>Polarella</taxon>
    </lineage>
</organism>
<feature type="compositionally biased region" description="Polar residues" evidence="1">
    <location>
        <begin position="943"/>
        <end position="963"/>
    </location>
</feature>
<feature type="compositionally biased region" description="Basic and acidic residues" evidence="1">
    <location>
        <begin position="1146"/>
        <end position="1156"/>
    </location>
</feature>
<feature type="compositionally biased region" description="Polar residues" evidence="1">
    <location>
        <begin position="171"/>
        <end position="187"/>
    </location>
</feature>
<comment type="caution">
    <text evidence="2">The sequence shown here is derived from an EMBL/GenBank/DDBJ whole genome shotgun (WGS) entry which is preliminary data.</text>
</comment>
<feature type="compositionally biased region" description="Polar residues" evidence="1">
    <location>
        <begin position="1006"/>
        <end position="1016"/>
    </location>
</feature>
<feature type="region of interest" description="Disordered" evidence="1">
    <location>
        <begin position="569"/>
        <end position="608"/>
    </location>
</feature>
<feature type="region of interest" description="Disordered" evidence="1">
    <location>
        <begin position="642"/>
        <end position="685"/>
    </location>
</feature>
<feature type="compositionally biased region" description="Low complexity" evidence="1">
    <location>
        <begin position="1076"/>
        <end position="1099"/>
    </location>
</feature>
<feature type="compositionally biased region" description="Basic and acidic residues" evidence="1">
    <location>
        <begin position="822"/>
        <end position="853"/>
    </location>
</feature>
<protein>
    <submittedName>
        <fullName evidence="2">Uncharacterized protein</fullName>
    </submittedName>
</protein>
<feature type="region of interest" description="Disordered" evidence="1">
    <location>
        <begin position="765"/>
        <end position="977"/>
    </location>
</feature>
<feature type="compositionally biased region" description="Basic and acidic residues" evidence="1">
    <location>
        <begin position="787"/>
        <end position="807"/>
    </location>
</feature>
<feature type="region of interest" description="Disordered" evidence="1">
    <location>
        <begin position="158"/>
        <end position="194"/>
    </location>
</feature>
<dbReference type="EMBL" id="CAJNNV010029420">
    <property type="protein sequence ID" value="CAE8628556.1"/>
    <property type="molecule type" value="Genomic_DNA"/>
</dbReference>
<gene>
    <name evidence="2" type="ORF">PGLA1383_LOCUS45165</name>
</gene>
<reference evidence="2" key="1">
    <citation type="submission" date="2021-02" db="EMBL/GenBank/DDBJ databases">
        <authorList>
            <person name="Dougan E. K."/>
            <person name="Rhodes N."/>
            <person name="Thang M."/>
            <person name="Chan C."/>
        </authorList>
    </citation>
    <scope>NUCLEOTIDE SEQUENCE</scope>
</reference>
<keyword evidence="3" id="KW-1185">Reference proteome</keyword>